<evidence type="ECO:0000259" key="2">
    <source>
        <dbReference type="Pfam" id="PF15447"/>
    </source>
</evidence>
<dbReference type="InterPro" id="IPR042202">
    <property type="entry name" value="Duffy-ag-bd_sf"/>
</dbReference>
<feature type="domain" description="Duffy-antigen binding" evidence="1">
    <location>
        <begin position="124"/>
        <end position="324"/>
    </location>
</feature>
<dbReference type="FunFam" id="1.20.1310.20:FF:000001">
    <property type="entry name" value="Erythrocyte membrane protein 1, PfEMP1"/>
    <property type="match status" value="1"/>
</dbReference>
<dbReference type="GO" id="GO:0016020">
    <property type="term" value="C:membrane"/>
    <property type="evidence" value="ECO:0007669"/>
    <property type="project" value="InterPro"/>
</dbReference>
<dbReference type="GO" id="GO:0046789">
    <property type="term" value="F:host cell surface receptor binding"/>
    <property type="evidence" value="ECO:0007669"/>
    <property type="project" value="InterPro"/>
</dbReference>
<organism evidence="3">
    <name type="scientific">Plasmodium falciparum</name>
    <name type="common">malaria parasite P. falciparum</name>
    <dbReference type="NCBI Taxonomy" id="5833"/>
    <lineage>
        <taxon>Eukaryota</taxon>
        <taxon>Sar</taxon>
        <taxon>Alveolata</taxon>
        <taxon>Apicomplexa</taxon>
        <taxon>Aconoidasida</taxon>
        <taxon>Haemosporida</taxon>
        <taxon>Plasmodiidae</taxon>
        <taxon>Plasmodium</taxon>
        <taxon>Plasmodium (Laverania)</taxon>
    </lineage>
</organism>
<dbReference type="EMBL" id="EU787616">
    <property type="protein sequence ID" value="ACH53709.1"/>
    <property type="molecule type" value="mRNA"/>
</dbReference>
<name>B5LGM2_PLAFA</name>
<gene>
    <name evidence="3" type="primary">var</name>
</gene>
<dbReference type="SUPFAM" id="SSF140924">
    <property type="entry name" value="Duffy binding domain-like"/>
    <property type="match status" value="1"/>
</dbReference>
<feature type="domain" description="Plasmodium falciparum erythrocyte membrane protein-1 N-terminal segment" evidence="2">
    <location>
        <begin position="20"/>
        <end position="55"/>
    </location>
</feature>
<dbReference type="Pfam" id="PF05424">
    <property type="entry name" value="Duffy_binding"/>
    <property type="match status" value="1"/>
</dbReference>
<dbReference type="InterPro" id="IPR029210">
    <property type="entry name" value="PfEMP1_NTS"/>
</dbReference>
<evidence type="ECO:0000313" key="3">
    <source>
        <dbReference type="EMBL" id="ACH53709.1"/>
    </source>
</evidence>
<sequence>MAPGSGDPQDGADKYKTAPDAKHLLDMIGKDVYDEVHKKDANYRGKLYGRLSKATYPKDERRRDSTSSNPCNIIYGYHTNVTKGHGRDNPCKDRWEIRFSDKYGGQCTNSKIHGNELKNGKDVGACAPFRRLHLCDHHLSHMQADKIDNTHNLLLEVCYAAKYEGKSLVEKHKEYKQQNNDSNTDICTVLARSFADIGDIIRGKDLFVGYNEIDREQKKKIQDNLKDIFGKIYKELTTTNGENGKNAEELKARYEDATGNYFQLREDWWDANRKKVWDAITCKANDGDKYFRDACSGGKTPNQGRCRCVTDVPTYMDYVPQFVRWFEEWAED</sequence>
<dbReference type="AlphaFoldDB" id="B5LGM2"/>
<dbReference type="InterPro" id="IPR008602">
    <property type="entry name" value="Duffy-antigen-binding"/>
</dbReference>
<accession>B5LGM2</accession>
<protein>
    <submittedName>
        <fullName evidence="3">Erythrocyte membrane protein 1</fullName>
    </submittedName>
</protein>
<evidence type="ECO:0000259" key="1">
    <source>
        <dbReference type="Pfam" id="PF05424"/>
    </source>
</evidence>
<dbReference type="Pfam" id="PF15447">
    <property type="entry name" value="NTS"/>
    <property type="match status" value="1"/>
</dbReference>
<reference evidence="3" key="1">
    <citation type="journal article" date="2009" name="J. Infect. Dis.">
        <title>Analysis of Plasmodium falciparum var genes expressed in children from Papua New Guinea.</title>
        <authorList>
            <person name="Falk N."/>
            <person name="Kaestli M."/>
            <person name="Qi W."/>
            <person name="Ott M."/>
            <person name="Baea K."/>
            <person name="Cortes A."/>
            <person name="Beck H.P."/>
        </authorList>
    </citation>
    <scope>NUCLEOTIDE SEQUENCE</scope>
    <source>
        <strain evidence="3">A59C2m101.21</strain>
    </source>
</reference>
<dbReference type="VEuPathDB" id="PlasmoDB:PfCD01_140086300"/>
<proteinExistence type="evidence at transcript level"/>
<dbReference type="Gene3D" id="1.20.1310.20">
    <property type="entry name" value="Duffy-antigen binding domain"/>
    <property type="match status" value="1"/>
</dbReference>
<feature type="non-terminal residue" evidence="3">
    <location>
        <position position="332"/>
    </location>
</feature>